<dbReference type="GO" id="GO:0009029">
    <property type="term" value="F:lipid-A 4'-kinase activity"/>
    <property type="evidence" value="ECO:0007669"/>
    <property type="project" value="UniProtKB-UniRule"/>
</dbReference>
<comment type="pathway">
    <text evidence="2 13">Glycolipid biosynthesis; lipid IV(A) biosynthesis; lipid IV(A) from (3R)-3-hydroxytetradecanoyl-[acyl-carrier-protein] and UDP-N-acetyl-alpha-D-glucosamine: step 6/6.</text>
</comment>
<keyword evidence="9 13" id="KW-0418">Kinase</keyword>
<dbReference type="OrthoDB" id="9766423at2"/>
<accession>A0A1K1RPG2</accession>
<dbReference type="GO" id="GO:0009245">
    <property type="term" value="P:lipid A biosynthetic process"/>
    <property type="evidence" value="ECO:0007669"/>
    <property type="project" value="UniProtKB-UniRule"/>
</dbReference>
<evidence type="ECO:0000256" key="5">
    <source>
        <dbReference type="ARBA" id="ARBA00022516"/>
    </source>
</evidence>
<dbReference type="NCBIfam" id="TIGR00682">
    <property type="entry name" value="lpxK"/>
    <property type="match status" value="1"/>
</dbReference>
<organism evidence="14 15">
    <name type="scientific">Sinomicrobium oceani</name>
    <dbReference type="NCBI Taxonomy" id="1150368"/>
    <lineage>
        <taxon>Bacteria</taxon>
        <taxon>Pseudomonadati</taxon>
        <taxon>Bacteroidota</taxon>
        <taxon>Flavobacteriia</taxon>
        <taxon>Flavobacteriales</taxon>
        <taxon>Flavobacteriaceae</taxon>
        <taxon>Sinomicrobium</taxon>
    </lineage>
</organism>
<dbReference type="HAMAP" id="MF_00409">
    <property type="entry name" value="LpxK"/>
    <property type="match status" value="1"/>
</dbReference>
<evidence type="ECO:0000313" key="15">
    <source>
        <dbReference type="Proteomes" id="UP000182248"/>
    </source>
</evidence>
<name>A0A1K1RPG2_9FLAO</name>
<dbReference type="Pfam" id="PF02606">
    <property type="entry name" value="LpxK"/>
    <property type="match status" value="1"/>
</dbReference>
<evidence type="ECO:0000256" key="7">
    <source>
        <dbReference type="ARBA" id="ARBA00022679"/>
    </source>
</evidence>
<protein>
    <recommendedName>
        <fullName evidence="4 13">Tetraacyldisaccharide 4'-kinase</fullName>
        <ecNumber evidence="3 13">2.7.1.130</ecNumber>
    </recommendedName>
    <alternativeName>
        <fullName evidence="12 13">Lipid A 4'-kinase</fullName>
    </alternativeName>
</protein>
<keyword evidence="11 13" id="KW-0443">Lipid metabolism</keyword>
<evidence type="ECO:0000256" key="9">
    <source>
        <dbReference type="ARBA" id="ARBA00022777"/>
    </source>
</evidence>
<dbReference type="InterPro" id="IPR003758">
    <property type="entry name" value="LpxK"/>
</dbReference>
<dbReference type="AlphaFoldDB" id="A0A1K1RPG2"/>
<evidence type="ECO:0000256" key="6">
    <source>
        <dbReference type="ARBA" id="ARBA00022556"/>
    </source>
</evidence>
<evidence type="ECO:0000256" key="12">
    <source>
        <dbReference type="ARBA" id="ARBA00029757"/>
    </source>
</evidence>
<dbReference type="Proteomes" id="UP000182248">
    <property type="component" value="Unassembled WGS sequence"/>
</dbReference>
<keyword evidence="15" id="KW-1185">Reference proteome</keyword>
<evidence type="ECO:0000256" key="11">
    <source>
        <dbReference type="ARBA" id="ARBA00023098"/>
    </source>
</evidence>
<dbReference type="RefSeq" id="WP_072319063.1">
    <property type="nucleotide sequence ID" value="NZ_FPJE01000030.1"/>
</dbReference>
<sequence length="337" mass="37936">MQKLRKILWPFSLLYGGVVKIRNIFFDRGIFRSFSFDTPVICVGNLSVGGTGKTPMVEYLLRLLQPGYKVATLSRGYKRKSKGFVLAGPESGVESLGDEPCQYHAKFPGVMVAVDADRVHGIHNLLQAEVAPDVIILDDAFQHRKVQAGLNIVLTAYDKLYVHDMFLPAGDLRDDTLQARRAHIIIVTKCPEDLGEEEKEQIVRSLAPGGEQQIFFTAIAYGNSINSREETLPLNSWKEAHFTLVTGIANPAPLVEFLRTRGMDFEHLNFPDHHNFSEDELYKLRQKSRILTTEKDFMRLQDKVDHIFFLGIRTAFLFGDGEKFNAVVSAYVSGGDK</sequence>
<reference evidence="14 15" key="1">
    <citation type="submission" date="2016-11" db="EMBL/GenBank/DDBJ databases">
        <authorList>
            <person name="Jaros S."/>
            <person name="Januszkiewicz K."/>
            <person name="Wedrychowicz H."/>
        </authorList>
    </citation>
    <scope>NUCLEOTIDE SEQUENCE [LARGE SCALE GENOMIC DNA]</scope>
    <source>
        <strain evidence="14 15">CGMCC 1.12145</strain>
    </source>
</reference>
<keyword evidence="5 13" id="KW-0444">Lipid biosynthesis</keyword>
<dbReference type="EMBL" id="FPJE01000030">
    <property type="protein sequence ID" value="SFW73725.1"/>
    <property type="molecule type" value="Genomic_DNA"/>
</dbReference>
<dbReference type="PANTHER" id="PTHR42724:SF1">
    <property type="entry name" value="TETRAACYLDISACCHARIDE 4'-KINASE, MITOCHONDRIAL-RELATED"/>
    <property type="match status" value="1"/>
</dbReference>
<keyword evidence="7 13" id="KW-0808">Transferase</keyword>
<dbReference type="GO" id="GO:0005886">
    <property type="term" value="C:plasma membrane"/>
    <property type="evidence" value="ECO:0007669"/>
    <property type="project" value="TreeGrafter"/>
</dbReference>
<evidence type="ECO:0000256" key="8">
    <source>
        <dbReference type="ARBA" id="ARBA00022741"/>
    </source>
</evidence>
<evidence type="ECO:0000256" key="3">
    <source>
        <dbReference type="ARBA" id="ARBA00012071"/>
    </source>
</evidence>
<feature type="binding site" evidence="13">
    <location>
        <begin position="47"/>
        <end position="54"/>
    </location>
    <ligand>
        <name>ATP</name>
        <dbReference type="ChEBI" id="CHEBI:30616"/>
    </ligand>
</feature>
<keyword evidence="10 13" id="KW-0067">ATP-binding</keyword>
<evidence type="ECO:0000256" key="1">
    <source>
        <dbReference type="ARBA" id="ARBA00002274"/>
    </source>
</evidence>
<dbReference type="InterPro" id="IPR027417">
    <property type="entry name" value="P-loop_NTPase"/>
</dbReference>
<dbReference type="PANTHER" id="PTHR42724">
    <property type="entry name" value="TETRAACYLDISACCHARIDE 4'-KINASE"/>
    <property type="match status" value="1"/>
</dbReference>
<evidence type="ECO:0000256" key="4">
    <source>
        <dbReference type="ARBA" id="ARBA00016436"/>
    </source>
</evidence>
<evidence type="ECO:0000256" key="2">
    <source>
        <dbReference type="ARBA" id="ARBA00004870"/>
    </source>
</evidence>
<dbReference type="GO" id="GO:0009244">
    <property type="term" value="P:lipopolysaccharide core region biosynthetic process"/>
    <property type="evidence" value="ECO:0007669"/>
    <property type="project" value="TreeGrafter"/>
</dbReference>
<evidence type="ECO:0000313" key="14">
    <source>
        <dbReference type="EMBL" id="SFW73725.1"/>
    </source>
</evidence>
<dbReference type="STRING" id="1150368.SAMN02927921_03820"/>
<proteinExistence type="inferred from homology"/>
<gene>
    <name evidence="13" type="primary">lpxK</name>
    <name evidence="14" type="ORF">SAMN02927921_03820</name>
</gene>
<evidence type="ECO:0000256" key="13">
    <source>
        <dbReference type="HAMAP-Rule" id="MF_00409"/>
    </source>
</evidence>
<keyword evidence="6 13" id="KW-0441">Lipid A biosynthesis</keyword>
<dbReference type="GO" id="GO:0005524">
    <property type="term" value="F:ATP binding"/>
    <property type="evidence" value="ECO:0007669"/>
    <property type="project" value="UniProtKB-UniRule"/>
</dbReference>
<dbReference type="UniPathway" id="UPA00359">
    <property type="reaction ID" value="UER00482"/>
</dbReference>
<comment type="catalytic activity">
    <reaction evidence="13">
        <text>a lipid A disaccharide + ATP = a lipid IVA + ADP + H(+)</text>
        <dbReference type="Rhea" id="RHEA:67840"/>
        <dbReference type="ChEBI" id="CHEBI:15378"/>
        <dbReference type="ChEBI" id="CHEBI:30616"/>
        <dbReference type="ChEBI" id="CHEBI:176343"/>
        <dbReference type="ChEBI" id="CHEBI:176425"/>
        <dbReference type="ChEBI" id="CHEBI:456216"/>
        <dbReference type="EC" id="2.7.1.130"/>
    </reaction>
</comment>
<comment type="function">
    <text evidence="1 13">Transfers the gamma-phosphate of ATP to the 4'-position of a tetraacyldisaccharide 1-phosphate intermediate (termed DS-1-P) to form tetraacyldisaccharide 1,4'-bis-phosphate (lipid IVA).</text>
</comment>
<keyword evidence="8 13" id="KW-0547">Nucleotide-binding</keyword>
<dbReference type="EC" id="2.7.1.130" evidence="3 13"/>
<dbReference type="SUPFAM" id="SSF52540">
    <property type="entry name" value="P-loop containing nucleoside triphosphate hydrolases"/>
    <property type="match status" value="1"/>
</dbReference>
<comment type="similarity">
    <text evidence="13">Belongs to the LpxK family.</text>
</comment>
<evidence type="ECO:0000256" key="10">
    <source>
        <dbReference type="ARBA" id="ARBA00022840"/>
    </source>
</evidence>